<keyword evidence="2" id="KW-0732">Signal</keyword>
<feature type="signal peptide" evidence="2">
    <location>
        <begin position="1"/>
        <end position="22"/>
    </location>
</feature>
<dbReference type="EMBL" id="JADIMH010000066">
    <property type="protein sequence ID" value="MBO8468009.1"/>
    <property type="molecule type" value="Genomic_DNA"/>
</dbReference>
<dbReference type="SUPFAM" id="SSF53474">
    <property type="entry name" value="alpha/beta-Hydrolases"/>
    <property type="match status" value="1"/>
</dbReference>
<evidence type="ECO:0000256" key="2">
    <source>
        <dbReference type="SAM" id="SignalP"/>
    </source>
</evidence>
<dbReference type="InterPro" id="IPR050300">
    <property type="entry name" value="GDXG_lipolytic_enzyme"/>
</dbReference>
<evidence type="ECO:0000259" key="3">
    <source>
        <dbReference type="Pfam" id="PF20434"/>
    </source>
</evidence>
<dbReference type="PANTHER" id="PTHR48081">
    <property type="entry name" value="AB HYDROLASE SUPERFAMILY PROTEIN C4A8.06C"/>
    <property type="match status" value="1"/>
</dbReference>
<keyword evidence="1 4" id="KW-0378">Hydrolase</keyword>
<feature type="chain" id="PRO_5039286508" evidence="2">
    <location>
        <begin position="23"/>
        <end position="285"/>
    </location>
</feature>
<dbReference type="InterPro" id="IPR049492">
    <property type="entry name" value="BD-FAE-like_dom"/>
</dbReference>
<sequence>MKTFAYMIFLVAAACFSLQASAADAGIASSAEPGYRHLKDISYVSEDETDAYRLERCRLDIYYPENTDGFATLVWFHGGGLEGGSKSLLQEFRGQGFAVVDVNYRLSPKAKCPSYIEDAAQAMAWVFEHIAEYGGTPDQIYVGGHSAGGYLTLMLVLAKDYMAACGADADRIAKAYPVSGQTATHYTIKAERGLSRDIPLIDEYAPSNNVRKEGAPLMLITGDDDLEMLARYEENLHLYALLEYFSHPVELYQLEGFNHGNVIGPASYLIRDDIKRLWKEYKASR</sequence>
<dbReference type="GO" id="GO:0016787">
    <property type="term" value="F:hydrolase activity"/>
    <property type="evidence" value="ECO:0007669"/>
    <property type="project" value="UniProtKB-KW"/>
</dbReference>
<evidence type="ECO:0000256" key="1">
    <source>
        <dbReference type="ARBA" id="ARBA00022801"/>
    </source>
</evidence>
<dbReference type="AlphaFoldDB" id="A0A9D9IA15"/>
<dbReference type="PANTHER" id="PTHR48081:SF9">
    <property type="entry name" value="CARBOXYLESTERASE"/>
    <property type="match status" value="1"/>
</dbReference>
<protein>
    <submittedName>
        <fullName evidence="4">Alpha/beta hydrolase</fullName>
    </submittedName>
</protein>
<organism evidence="4 5">
    <name type="scientific">Candidatus Cryptobacteroides faecipullorum</name>
    <dbReference type="NCBI Taxonomy" id="2840764"/>
    <lineage>
        <taxon>Bacteria</taxon>
        <taxon>Pseudomonadati</taxon>
        <taxon>Bacteroidota</taxon>
        <taxon>Bacteroidia</taxon>
        <taxon>Bacteroidales</taxon>
        <taxon>Candidatus Cryptobacteroides</taxon>
    </lineage>
</organism>
<accession>A0A9D9IA15</accession>
<proteinExistence type="predicted"/>
<reference evidence="4" key="2">
    <citation type="journal article" date="2021" name="PeerJ">
        <title>Extensive microbial diversity within the chicken gut microbiome revealed by metagenomics and culture.</title>
        <authorList>
            <person name="Gilroy R."/>
            <person name="Ravi A."/>
            <person name="Getino M."/>
            <person name="Pursley I."/>
            <person name="Horton D.L."/>
            <person name="Alikhan N.F."/>
            <person name="Baker D."/>
            <person name="Gharbi K."/>
            <person name="Hall N."/>
            <person name="Watson M."/>
            <person name="Adriaenssens E.M."/>
            <person name="Foster-Nyarko E."/>
            <person name="Jarju S."/>
            <person name="Secka A."/>
            <person name="Antonio M."/>
            <person name="Oren A."/>
            <person name="Chaudhuri R.R."/>
            <person name="La Ragione R."/>
            <person name="Hildebrand F."/>
            <person name="Pallen M.J."/>
        </authorList>
    </citation>
    <scope>NUCLEOTIDE SEQUENCE</scope>
    <source>
        <strain evidence="4">B1-15692</strain>
    </source>
</reference>
<name>A0A9D9IA15_9BACT</name>
<feature type="domain" description="BD-FAE-like" evidence="3">
    <location>
        <begin position="59"/>
        <end position="160"/>
    </location>
</feature>
<dbReference type="PROSITE" id="PS51257">
    <property type="entry name" value="PROKAR_LIPOPROTEIN"/>
    <property type="match status" value="1"/>
</dbReference>
<dbReference type="InterPro" id="IPR029058">
    <property type="entry name" value="AB_hydrolase_fold"/>
</dbReference>
<evidence type="ECO:0000313" key="4">
    <source>
        <dbReference type="EMBL" id="MBO8468009.1"/>
    </source>
</evidence>
<comment type="caution">
    <text evidence="4">The sequence shown here is derived from an EMBL/GenBank/DDBJ whole genome shotgun (WGS) entry which is preliminary data.</text>
</comment>
<dbReference type="Gene3D" id="3.40.50.1820">
    <property type="entry name" value="alpha/beta hydrolase"/>
    <property type="match status" value="1"/>
</dbReference>
<dbReference type="Proteomes" id="UP000823660">
    <property type="component" value="Unassembled WGS sequence"/>
</dbReference>
<evidence type="ECO:0000313" key="5">
    <source>
        <dbReference type="Proteomes" id="UP000823660"/>
    </source>
</evidence>
<gene>
    <name evidence="4" type="ORF">IAB99_09675</name>
</gene>
<reference evidence="4" key="1">
    <citation type="submission" date="2020-10" db="EMBL/GenBank/DDBJ databases">
        <authorList>
            <person name="Gilroy R."/>
        </authorList>
    </citation>
    <scope>NUCLEOTIDE SEQUENCE</scope>
    <source>
        <strain evidence="4">B1-15692</strain>
    </source>
</reference>
<dbReference type="Pfam" id="PF20434">
    <property type="entry name" value="BD-FAE"/>
    <property type="match status" value="1"/>
</dbReference>